<dbReference type="RefSeq" id="WP_377316049.1">
    <property type="nucleotide sequence ID" value="NZ_JBHSNF010000001.1"/>
</dbReference>
<comment type="caution">
    <text evidence="1">The sequence shown here is derived from an EMBL/GenBank/DDBJ whole genome shotgun (WGS) entry which is preliminary data.</text>
</comment>
<dbReference type="EMBL" id="JBHSNF010000001">
    <property type="protein sequence ID" value="MFC5524133.1"/>
    <property type="molecule type" value="Genomic_DNA"/>
</dbReference>
<sequence length="89" mass="10110">MNRNIDPARSRSVPVRLPQVGARGYAVVIGPNEGLNEDRSGSIDISCAMGVSSAMPFWRQRWTTWAYLSSFMHCIRGAETPLSWQWRLR</sequence>
<dbReference type="Proteomes" id="UP001596114">
    <property type="component" value="Unassembled WGS sequence"/>
</dbReference>
<evidence type="ECO:0000313" key="2">
    <source>
        <dbReference type="Proteomes" id="UP001596114"/>
    </source>
</evidence>
<evidence type="ECO:0000313" key="1">
    <source>
        <dbReference type="EMBL" id="MFC5524133.1"/>
    </source>
</evidence>
<reference evidence="2" key="1">
    <citation type="journal article" date="2019" name="Int. J. Syst. Evol. Microbiol.">
        <title>The Global Catalogue of Microorganisms (GCM) 10K type strain sequencing project: providing services to taxonomists for standard genome sequencing and annotation.</title>
        <authorList>
            <consortium name="The Broad Institute Genomics Platform"/>
            <consortium name="The Broad Institute Genome Sequencing Center for Infectious Disease"/>
            <person name="Wu L."/>
            <person name="Ma J."/>
        </authorList>
    </citation>
    <scope>NUCLEOTIDE SEQUENCE [LARGE SCALE GENOMIC DNA]</scope>
    <source>
        <strain evidence="2">CGMCC 1.16619</strain>
    </source>
</reference>
<name>A0ABW0QHJ4_9GAMM</name>
<accession>A0ABW0QHJ4</accession>
<gene>
    <name evidence="1" type="ORF">ACFPPA_00100</name>
</gene>
<proteinExistence type="predicted"/>
<keyword evidence="2" id="KW-1185">Reference proteome</keyword>
<protein>
    <submittedName>
        <fullName evidence="1">Uncharacterized protein</fullName>
    </submittedName>
</protein>
<organism evidence="1 2">
    <name type="scientific">Rhodanobacter ginsengisoli</name>
    <dbReference type="NCBI Taxonomy" id="418646"/>
    <lineage>
        <taxon>Bacteria</taxon>
        <taxon>Pseudomonadati</taxon>
        <taxon>Pseudomonadota</taxon>
        <taxon>Gammaproteobacteria</taxon>
        <taxon>Lysobacterales</taxon>
        <taxon>Rhodanobacteraceae</taxon>
        <taxon>Rhodanobacter</taxon>
    </lineage>
</organism>